<evidence type="ECO:0000313" key="1">
    <source>
        <dbReference type="EMBL" id="KAJ1157581.1"/>
    </source>
</evidence>
<organism evidence="1 2">
    <name type="scientific">Pleurodeles waltl</name>
    <name type="common">Iberian ribbed newt</name>
    <dbReference type="NCBI Taxonomy" id="8319"/>
    <lineage>
        <taxon>Eukaryota</taxon>
        <taxon>Metazoa</taxon>
        <taxon>Chordata</taxon>
        <taxon>Craniata</taxon>
        <taxon>Vertebrata</taxon>
        <taxon>Euteleostomi</taxon>
        <taxon>Amphibia</taxon>
        <taxon>Batrachia</taxon>
        <taxon>Caudata</taxon>
        <taxon>Salamandroidea</taxon>
        <taxon>Salamandridae</taxon>
        <taxon>Pleurodelinae</taxon>
        <taxon>Pleurodeles</taxon>
    </lineage>
</organism>
<reference evidence="1" key="1">
    <citation type="journal article" date="2022" name="bioRxiv">
        <title>Sequencing and chromosome-scale assembly of the giantPleurodeles waltlgenome.</title>
        <authorList>
            <person name="Brown T."/>
            <person name="Elewa A."/>
            <person name="Iarovenko S."/>
            <person name="Subramanian E."/>
            <person name="Araus A.J."/>
            <person name="Petzold A."/>
            <person name="Susuki M."/>
            <person name="Suzuki K.-i.T."/>
            <person name="Hayashi T."/>
            <person name="Toyoda A."/>
            <person name="Oliveira C."/>
            <person name="Osipova E."/>
            <person name="Leigh N.D."/>
            <person name="Simon A."/>
            <person name="Yun M.H."/>
        </authorList>
    </citation>
    <scope>NUCLEOTIDE SEQUENCE</scope>
    <source>
        <strain evidence="1">20211129_DDA</strain>
        <tissue evidence="1">Liver</tissue>
    </source>
</reference>
<dbReference type="EMBL" id="JANPWB010000009">
    <property type="protein sequence ID" value="KAJ1157581.1"/>
    <property type="molecule type" value="Genomic_DNA"/>
</dbReference>
<proteinExistence type="predicted"/>
<gene>
    <name evidence="1" type="ORF">NDU88_010287</name>
</gene>
<dbReference type="Proteomes" id="UP001066276">
    <property type="component" value="Chromosome 5"/>
</dbReference>
<dbReference type="AlphaFoldDB" id="A0AAV7RXR1"/>
<accession>A0AAV7RXR1</accession>
<keyword evidence="2" id="KW-1185">Reference proteome</keyword>
<evidence type="ECO:0000313" key="2">
    <source>
        <dbReference type="Proteomes" id="UP001066276"/>
    </source>
</evidence>
<comment type="caution">
    <text evidence="1">The sequence shown here is derived from an EMBL/GenBank/DDBJ whole genome shotgun (WGS) entry which is preliminary data.</text>
</comment>
<protein>
    <submittedName>
        <fullName evidence="1">Uncharacterized protein</fullName>
    </submittedName>
</protein>
<sequence>MDFAISSLATDKKSIRLDIAGFQPRVSGLEQRVATVEDHLNTTPDCDQELWYLHIKLIDLEDRSRRDNVRFFTFPEQIEGTGNDEVCITADFSMETNDRRNAFLSLRPDYANWM</sequence>
<name>A0AAV7RXR1_PLEWA</name>